<dbReference type="EMBL" id="JAAZCD010000069">
    <property type="protein sequence ID" value="NLD31210.1"/>
    <property type="molecule type" value="Genomic_DNA"/>
</dbReference>
<name>A0A847D3G1_9LACT</name>
<protein>
    <submittedName>
        <fullName evidence="1">Uncharacterized protein</fullName>
    </submittedName>
</protein>
<evidence type="ECO:0000313" key="1">
    <source>
        <dbReference type="EMBL" id="NLD31210.1"/>
    </source>
</evidence>
<evidence type="ECO:0000313" key="2">
    <source>
        <dbReference type="Proteomes" id="UP000589373"/>
    </source>
</evidence>
<sequence length="95" mass="11072">MTIALDTQLANQLYKKQLALEGKTVKAFEDEILQEALGKLFDRTSNEYKLFKTVILDYYKQEKVNKRLTDQLQNTIQPVLQVEHLSESEIPLTKE</sequence>
<reference evidence="1 2" key="1">
    <citation type="journal article" date="2020" name="Biotechnol. Biofuels">
        <title>New insights from the biogas microbiome by comprehensive genome-resolved metagenomics of nearly 1600 species originating from multiple anaerobic digesters.</title>
        <authorList>
            <person name="Campanaro S."/>
            <person name="Treu L."/>
            <person name="Rodriguez-R L.M."/>
            <person name="Kovalovszki A."/>
            <person name="Ziels R.M."/>
            <person name="Maus I."/>
            <person name="Zhu X."/>
            <person name="Kougias P.G."/>
            <person name="Basile A."/>
            <person name="Luo G."/>
            <person name="Schluter A."/>
            <person name="Konstantinidis K.T."/>
            <person name="Angelidaki I."/>
        </authorList>
    </citation>
    <scope>NUCLEOTIDE SEQUENCE [LARGE SCALE GENOMIC DNA]</scope>
    <source>
        <strain evidence="1">AS07pgkLD_105</strain>
    </source>
</reference>
<comment type="caution">
    <text evidence="1">The sequence shown here is derived from an EMBL/GenBank/DDBJ whole genome shotgun (WGS) entry which is preliminary data.</text>
</comment>
<gene>
    <name evidence="1" type="ORF">GX662_02995</name>
</gene>
<organism evidence="1 2">
    <name type="scientific">Trichococcus flocculiformis</name>
    <dbReference type="NCBI Taxonomy" id="82803"/>
    <lineage>
        <taxon>Bacteria</taxon>
        <taxon>Bacillati</taxon>
        <taxon>Bacillota</taxon>
        <taxon>Bacilli</taxon>
        <taxon>Lactobacillales</taxon>
        <taxon>Carnobacteriaceae</taxon>
        <taxon>Trichococcus</taxon>
    </lineage>
</organism>
<dbReference type="AlphaFoldDB" id="A0A847D3G1"/>
<accession>A0A847D3G1</accession>
<dbReference type="RefSeq" id="WP_276641957.1">
    <property type="nucleotide sequence ID" value="NZ_JAAZCD010000069.1"/>
</dbReference>
<proteinExistence type="predicted"/>
<dbReference type="Proteomes" id="UP000589373">
    <property type="component" value="Unassembled WGS sequence"/>
</dbReference>